<dbReference type="Proteomes" id="UP000250241">
    <property type="component" value="Chromosome"/>
</dbReference>
<evidence type="ECO:0000256" key="1">
    <source>
        <dbReference type="SAM" id="MobiDB-lite"/>
    </source>
</evidence>
<accession>A0A2Z5QWT5</accession>
<dbReference type="KEGG" id="raj:RA11412_0598"/>
<sequence length="37" mass="3901">MRTAKNDPFLNLPNRSTPLGASMTGCARRPSTPLSAA</sequence>
<protein>
    <submittedName>
        <fullName evidence="2">Uncharacterized protein</fullName>
    </submittedName>
</protein>
<organism evidence="2 3">
    <name type="scientific">Rothia aeria</name>
    <dbReference type="NCBI Taxonomy" id="172042"/>
    <lineage>
        <taxon>Bacteria</taxon>
        <taxon>Bacillati</taxon>
        <taxon>Actinomycetota</taxon>
        <taxon>Actinomycetes</taxon>
        <taxon>Micrococcales</taxon>
        <taxon>Micrococcaceae</taxon>
        <taxon>Rothia</taxon>
    </lineage>
</organism>
<name>A0A2Z5QWT5_9MICC</name>
<evidence type="ECO:0000313" key="2">
    <source>
        <dbReference type="EMBL" id="BAV86897.1"/>
    </source>
</evidence>
<dbReference type="AlphaFoldDB" id="A0A2Z5QWT5"/>
<feature type="region of interest" description="Disordered" evidence="1">
    <location>
        <begin position="1"/>
        <end position="37"/>
    </location>
</feature>
<proteinExistence type="predicted"/>
<dbReference type="PROSITE" id="PS51257">
    <property type="entry name" value="PROKAR_LIPOPROTEIN"/>
    <property type="match status" value="1"/>
</dbReference>
<gene>
    <name evidence="2" type="ORF">RA11412_0598</name>
</gene>
<evidence type="ECO:0000313" key="3">
    <source>
        <dbReference type="Proteomes" id="UP000250241"/>
    </source>
</evidence>
<keyword evidence="3" id="KW-1185">Reference proteome</keyword>
<dbReference type="EMBL" id="AP017895">
    <property type="protein sequence ID" value="BAV86897.1"/>
    <property type="molecule type" value="Genomic_DNA"/>
</dbReference>
<reference evidence="2 3" key="1">
    <citation type="submission" date="2016-10" db="EMBL/GenBank/DDBJ databases">
        <title>Genome sequence of Rothia aeria strain JCM11412.</title>
        <authorList>
            <person name="Nambu T."/>
        </authorList>
    </citation>
    <scope>NUCLEOTIDE SEQUENCE [LARGE SCALE GENOMIC DNA]</scope>
    <source>
        <strain evidence="2 3">JCM 11412</strain>
    </source>
</reference>